<dbReference type="InterPro" id="IPR026046">
    <property type="entry name" value="UBIAD1"/>
</dbReference>
<keyword evidence="10" id="KW-1185">Reference proteome</keyword>
<feature type="transmembrane region" description="Helical" evidence="8">
    <location>
        <begin position="177"/>
        <end position="198"/>
    </location>
</feature>
<dbReference type="PIRSF" id="PIRSF005355">
    <property type="entry name" value="UBIAD1"/>
    <property type="match status" value="1"/>
</dbReference>
<reference evidence="9" key="1">
    <citation type="journal article" date="2014" name="Int. J. Syst. Evol. Microbiol.">
        <title>Complete genome sequence of Corynebacterium casei LMG S-19264T (=DSM 44701T), isolated from a smear-ripened cheese.</title>
        <authorList>
            <consortium name="US DOE Joint Genome Institute (JGI-PGF)"/>
            <person name="Walter F."/>
            <person name="Albersmeier A."/>
            <person name="Kalinowski J."/>
            <person name="Ruckert C."/>
        </authorList>
    </citation>
    <scope>NUCLEOTIDE SEQUENCE</scope>
    <source>
        <strain evidence="9">CCM 8606</strain>
    </source>
</reference>
<dbReference type="Proteomes" id="UP000619536">
    <property type="component" value="Unassembled WGS sequence"/>
</dbReference>
<dbReference type="GO" id="GO:0009234">
    <property type="term" value="P:menaquinone biosynthetic process"/>
    <property type="evidence" value="ECO:0007669"/>
    <property type="project" value="UniProtKB-UniPathway"/>
</dbReference>
<proteinExistence type="predicted"/>
<evidence type="ECO:0000256" key="2">
    <source>
        <dbReference type="ARBA" id="ARBA00004863"/>
    </source>
</evidence>
<dbReference type="PANTHER" id="PTHR13929">
    <property type="entry name" value="1,4-DIHYDROXY-2-NAPHTHOATE OCTAPRENYLTRANSFERASE"/>
    <property type="match status" value="1"/>
</dbReference>
<dbReference type="InterPro" id="IPR000537">
    <property type="entry name" value="UbiA_prenyltransferase"/>
</dbReference>
<keyword evidence="5 8" id="KW-0812">Transmembrane</keyword>
<comment type="caution">
    <text evidence="9">The sequence shown here is derived from an EMBL/GenBank/DDBJ whole genome shotgun (WGS) entry which is preliminary data.</text>
</comment>
<feature type="transmembrane region" description="Helical" evidence="8">
    <location>
        <begin position="219"/>
        <end position="241"/>
    </location>
</feature>
<dbReference type="UniPathway" id="UPA00079"/>
<feature type="transmembrane region" description="Helical" evidence="8">
    <location>
        <begin position="278"/>
        <end position="299"/>
    </location>
</feature>
<sequence>MTIPVFMELVEMKAKIASVLPCLIGVCFSWYYYGSIHWYLTIGFFIAMFLFNMFVDIWDNYNDYQHADNDVYQQHTNIIGREHLSLRTIRSLLIIFFIVAMVIGLALVWVVGWPMLAMGVFCFAVGLAYSAGPRPLSSLPLGELFSGFTMGFMITLICVYLNTYQMFTWDIATLTKIFLIALPNTLWISNLMLANNLCDKEEDESNHRYTIVNYIGIKGGLYAFASANVLALVAVVCQAMLGLAPYSVLLTLLLIPFIYHQTRLLWQRQVKRETFICAVRILAVSSVVHAATYCAGIIINNWLE</sequence>
<keyword evidence="4" id="KW-0808">Transferase</keyword>
<dbReference type="InterPro" id="IPR044878">
    <property type="entry name" value="UbiA_sf"/>
</dbReference>
<dbReference type="NCBIfam" id="NF004752">
    <property type="entry name" value="PRK06080.1-4"/>
    <property type="match status" value="1"/>
</dbReference>
<evidence type="ECO:0000256" key="4">
    <source>
        <dbReference type="ARBA" id="ARBA00022679"/>
    </source>
</evidence>
<feature type="transmembrane region" description="Helical" evidence="8">
    <location>
        <begin position="12"/>
        <end position="32"/>
    </location>
</feature>
<comment type="subcellular location">
    <subcellularLocation>
        <location evidence="1">Membrane</location>
        <topology evidence="1">Multi-pass membrane protein</topology>
    </subcellularLocation>
</comment>
<feature type="transmembrane region" description="Helical" evidence="8">
    <location>
        <begin position="247"/>
        <end position="266"/>
    </location>
</feature>
<dbReference type="PANTHER" id="PTHR13929:SF0">
    <property type="entry name" value="UBIA PRENYLTRANSFERASE DOMAIN-CONTAINING PROTEIN 1"/>
    <property type="match status" value="1"/>
</dbReference>
<accession>A0A8J3AFZ9</accession>
<protein>
    <submittedName>
        <fullName evidence="9">1,4-dihydroxy-2-naphthoate octaprenyltransferase</fullName>
    </submittedName>
</protein>
<evidence type="ECO:0000256" key="8">
    <source>
        <dbReference type="SAM" id="Phobius"/>
    </source>
</evidence>
<evidence type="ECO:0000256" key="7">
    <source>
        <dbReference type="ARBA" id="ARBA00023136"/>
    </source>
</evidence>
<evidence type="ECO:0000256" key="5">
    <source>
        <dbReference type="ARBA" id="ARBA00022692"/>
    </source>
</evidence>
<dbReference type="EMBL" id="BMDH01000001">
    <property type="protein sequence ID" value="GGI13184.1"/>
    <property type="molecule type" value="Genomic_DNA"/>
</dbReference>
<keyword evidence="3" id="KW-0474">Menaquinone biosynthesis</keyword>
<evidence type="ECO:0000256" key="1">
    <source>
        <dbReference type="ARBA" id="ARBA00004141"/>
    </source>
</evidence>
<feature type="transmembrane region" description="Helical" evidence="8">
    <location>
        <begin position="38"/>
        <end position="55"/>
    </location>
</feature>
<evidence type="ECO:0000256" key="3">
    <source>
        <dbReference type="ARBA" id="ARBA00022428"/>
    </source>
</evidence>
<evidence type="ECO:0000256" key="6">
    <source>
        <dbReference type="ARBA" id="ARBA00022989"/>
    </source>
</evidence>
<keyword evidence="7 8" id="KW-0472">Membrane</keyword>
<dbReference type="GO" id="GO:0016020">
    <property type="term" value="C:membrane"/>
    <property type="evidence" value="ECO:0007669"/>
    <property type="project" value="UniProtKB-SubCell"/>
</dbReference>
<dbReference type="GO" id="GO:0042371">
    <property type="term" value="P:vitamin K biosynthetic process"/>
    <property type="evidence" value="ECO:0007669"/>
    <property type="project" value="TreeGrafter"/>
</dbReference>
<feature type="transmembrane region" description="Helical" evidence="8">
    <location>
        <begin position="91"/>
        <end position="109"/>
    </location>
</feature>
<feature type="transmembrane region" description="Helical" evidence="8">
    <location>
        <begin position="144"/>
        <end position="165"/>
    </location>
</feature>
<comment type="pathway">
    <text evidence="2">Quinol/quinone metabolism; menaquinone biosynthesis.</text>
</comment>
<feature type="transmembrane region" description="Helical" evidence="8">
    <location>
        <begin position="115"/>
        <end position="132"/>
    </location>
</feature>
<evidence type="ECO:0000313" key="10">
    <source>
        <dbReference type="Proteomes" id="UP000619536"/>
    </source>
</evidence>
<dbReference type="GO" id="GO:0004659">
    <property type="term" value="F:prenyltransferase activity"/>
    <property type="evidence" value="ECO:0007669"/>
    <property type="project" value="InterPro"/>
</dbReference>
<gene>
    <name evidence="9" type="ORF">GCM10007377_04690</name>
</gene>
<name>A0A8J3AFZ9_9BIFI</name>
<organism evidence="9 10">
    <name type="scientific">Galliscardovia ingluviei</name>
    <dbReference type="NCBI Taxonomy" id="1769422"/>
    <lineage>
        <taxon>Bacteria</taxon>
        <taxon>Bacillati</taxon>
        <taxon>Actinomycetota</taxon>
        <taxon>Actinomycetes</taxon>
        <taxon>Bifidobacteriales</taxon>
        <taxon>Bifidobacteriaceae</taxon>
        <taxon>Galliscardovia</taxon>
    </lineage>
</organism>
<dbReference type="RefSeq" id="WP_188354620.1">
    <property type="nucleotide sequence ID" value="NZ_BMDH01000001.1"/>
</dbReference>
<dbReference type="Gene3D" id="1.10.357.140">
    <property type="entry name" value="UbiA prenyltransferase"/>
    <property type="match status" value="1"/>
</dbReference>
<dbReference type="CDD" id="cd13962">
    <property type="entry name" value="PT_UbiA_UBIAD1"/>
    <property type="match status" value="1"/>
</dbReference>
<reference evidence="9" key="2">
    <citation type="submission" date="2020-09" db="EMBL/GenBank/DDBJ databases">
        <authorList>
            <person name="Sun Q."/>
            <person name="Sedlacek I."/>
        </authorList>
    </citation>
    <scope>NUCLEOTIDE SEQUENCE</scope>
    <source>
        <strain evidence="9">CCM 8606</strain>
    </source>
</reference>
<dbReference type="AlphaFoldDB" id="A0A8J3AFZ9"/>
<dbReference type="Pfam" id="PF01040">
    <property type="entry name" value="UbiA"/>
    <property type="match status" value="1"/>
</dbReference>
<evidence type="ECO:0000313" key="9">
    <source>
        <dbReference type="EMBL" id="GGI13184.1"/>
    </source>
</evidence>
<keyword evidence="6 8" id="KW-1133">Transmembrane helix</keyword>